<sequence length="355" mass="41851">ANEVFDDIFNLNNNNIIIQNSKASISQIKYKTTSKKLRKLDKSWIWNYMKIEKESINCEVCKENLSFNLTKPASFELNTATRNMIQHLLTVYQINEYSKSQSAPLIIQPSRQEDITFDLVDWIIDDMQAFSVIKNKKFRKLINNLYSNYQIPAIRLIKNIIFKAVQHSKDKLKQLFNSTIISASFTTDEWISNHKPYIGVTIYWIFPDFKLHQVLLSLEKHSYPYTALNIFQKLKSIFEKFKIEDKFIVGVTDNAANMVATIKKFENIQHLRCVTHTIQISIKYGIEKINRLMAKISKLNKYIVNYDKYYPRFKSLRFIESKKANSIIEFIKAKILEFERLENIIEDSENLIPKN</sequence>
<organism evidence="1 2">
    <name type="scientific">Dentiscutata heterogama</name>
    <dbReference type="NCBI Taxonomy" id="1316150"/>
    <lineage>
        <taxon>Eukaryota</taxon>
        <taxon>Fungi</taxon>
        <taxon>Fungi incertae sedis</taxon>
        <taxon>Mucoromycota</taxon>
        <taxon>Glomeromycotina</taxon>
        <taxon>Glomeromycetes</taxon>
        <taxon>Diversisporales</taxon>
        <taxon>Gigasporaceae</taxon>
        <taxon>Dentiscutata</taxon>
    </lineage>
</organism>
<dbReference type="EMBL" id="CAJVPU010012070">
    <property type="protein sequence ID" value="CAG8620301.1"/>
    <property type="molecule type" value="Genomic_DNA"/>
</dbReference>
<protein>
    <submittedName>
        <fullName evidence="1">1513_t:CDS:1</fullName>
    </submittedName>
</protein>
<feature type="non-terminal residue" evidence="1">
    <location>
        <position position="1"/>
    </location>
</feature>
<feature type="non-terminal residue" evidence="1">
    <location>
        <position position="355"/>
    </location>
</feature>
<gene>
    <name evidence="1" type="ORF">DHETER_LOCUS7989</name>
</gene>
<keyword evidence="2" id="KW-1185">Reference proteome</keyword>
<evidence type="ECO:0000313" key="2">
    <source>
        <dbReference type="Proteomes" id="UP000789702"/>
    </source>
</evidence>
<evidence type="ECO:0000313" key="1">
    <source>
        <dbReference type="EMBL" id="CAG8620301.1"/>
    </source>
</evidence>
<reference evidence="1" key="1">
    <citation type="submission" date="2021-06" db="EMBL/GenBank/DDBJ databases">
        <authorList>
            <person name="Kallberg Y."/>
            <person name="Tangrot J."/>
            <person name="Rosling A."/>
        </authorList>
    </citation>
    <scope>NUCLEOTIDE SEQUENCE</scope>
    <source>
        <strain evidence="1">IL203A</strain>
    </source>
</reference>
<comment type="caution">
    <text evidence="1">The sequence shown here is derived from an EMBL/GenBank/DDBJ whole genome shotgun (WGS) entry which is preliminary data.</text>
</comment>
<name>A0ACA9MZX5_9GLOM</name>
<accession>A0ACA9MZX5</accession>
<proteinExistence type="predicted"/>
<dbReference type="Proteomes" id="UP000789702">
    <property type="component" value="Unassembled WGS sequence"/>
</dbReference>